<dbReference type="Gene3D" id="1.10.4030.10">
    <property type="entry name" value="Porin chaperone SurA, peptide-binding domain"/>
    <property type="match status" value="1"/>
</dbReference>
<dbReference type="SUPFAM" id="SSF109998">
    <property type="entry name" value="Triger factor/SurA peptide-binding domain-like"/>
    <property type="match status" value="1"/>
</dbReference>
<dbReference type="KEGG" id="mik:FOE78_20380"/>
<gene>
    <name evidence="2" type="ORF">FOE78_20380</name>
</gene>
<evidence type="ECO:0008006" key="4">
    <source>
        <dbReference type="Google" id="ProtNLM"/>
    </source>
</evidence>
<dbReference type="EMBL" id="CP041692">
    <property type="protein sequence ID" value="QDP97944.1"/>
    <property type="molecule type" value="Genomic_DNA"/>
</dbReference>
<dbReference type="PROSITE" id="PS51257">
    <property type="entry name" value="PROKAR_LIPOPROTEIN"/>
    <property type="match status" value="1"/>
</dbReference>
<proteinExistence type="predicted"/>
<organism evidence="2 3">
    <name type="scientific">Microlunatus elymi</name>
    <dbReference type="NCBI Taxonomy" id="2596828"/>
    <lineage>
        <taxon>Bacteria</taxon>
        <taxon>Bacillati</taxon>
        <taxon>Actinomycetota</taxon>
        <taxon>Actinomycetes</taxon>
        <taxon>Propionibacteriales</taxon>
        <taxon>Propionibacteriaceae</taxon>
        <taxon>Microlunatus</taxon>
    </lineage>
</organism>
<evidence type="ECO:0000256" key="1">
    <source>
        <dbReference type="SAM" id="MobiDB-lite"/>
    </source>
</evidence>
<evidence type="ECO:0000313" key="3">
    <source>
        <dbReference type="Proteomes" id="UP000319263"/>
    </source>
</evidence>
<protein>
    <recommendedName>
        <fullName evidence="4">SurA N-terminal domain-containing protein</fullName>
    </recommendedName>
</protein>
<dbReference type="Proteomes" id="UP000319263">
    <property type="component" value="Chromosome"/>
</dbReference>
<dbReference type="RefSeq" id="WP_143987898.1">
    <property type="nucleotide sequence ID" value="NZ_CP041692.1"/>
</dbReference>
<accession>A0A516Q3D2</accession>
<name>A0A516Q3D2_9ACTN</name>
<dbReference type="AlphaFoldDB" id="A0A516Q3D2"/>
<evidence type="ECO:0000313" key="2">
    <source>
        <dbReference type="EMBL" id="QDP97944.1"/>
    </source>
</evidence>
<dbReference type="InterPro" id="IPR027304">
    <property type="entry name" value="Trigger_fact/SurA_dom_sf"/>
</dbReference>
<keyword evidence="3" id="KW-1185">Reference proteome</keyword>
<dbReference type="OrthoDB" id="3732432at2"/>
<reference evidence="2 3" key="1">
    <citation type="submission" date="2019-07" db="EMBL/GenBank/DDBJ databases">
        <title>Microlunatus dokdonensis sp. nov. isolated from the rhizospheric soil of the wild plant Elymus tsukushiensis.</title>
        <authorList>
            <person name="Ghim S.-Y."/>
            <person name="Hwang Y.-J."/>
            <person name="Son J.-S."/>
            <person name="Shin J.-H."/>
        </authorList>
    </citation>
    <scope>NUCLEOTIDE SEQUENCE [LARGE SCALE GENOMIC DNA]</scope>
    <source>
        <strain evidence="2 3">KUDC0627</strain>
    </source>
</reference>
<sequence length="178" mass="18818">MRTQDSTDVKALPTRRRIGALIGAAVSGAVLLGGCAQSPADVAVVDGTSITRDQLNTAEAGAQQVSDLSRDQVLSVLIQGQVALDTAAKRGITITDADRDAQLNPAVLQIADAHELAYDLADVQLITKKIGEDEFKKELEQADVTVNPRYGSWDPKQSLTVIPGTGSLSDVAKTRPQQ</sequence>
<feature type="region of interest" description="Disordered" evidence="1">
    <location>
        <begin position="148"/>
        <end position="178"/>
    </location>
</feature>